<sequence length="243" mass="25736">MEMSFKGKRALVTGGSRGIGRGISIALAKCGAETVAIGTSQTHLDSLKAECENITTKIVDLSNWDESRAAIESLGQFDLLVNSAGISKLDKFLEVKPEDFDSVINVNVKALINVSQVVAKGIMKSDKGGAIVNLSSVASFRGLENHTVYCASKGAVDAITKVMALELGSKIRVNSINPTVTMTDMGKKAWGDPKVADPVLNRIPTGRFVEVDDVVNAVLFLLSDQAAMLNGVHLPLDGGLTIH</sequence>
<evidence type="ECO:0000313" key="6">
    <source>
        <dbReference type="EMBL" id="ESO87090.1"/>
    </source>
</evidence>
<dbReference type="PANTHER" id="PTHR44252">
    <property type="entry name" value="D-ERYTHRULOSE REDUCTASE"/>
    <property type="match status" value="1"/>
</dbReference>
<dbReference type="FunFam" id="3.40.50.720:FF:000214">
    <property type="entry name" value="L-xylulose reductase"/>
    <property type="match status" value="1"/>
</dbReference>
<dbReference type="AlphaFoldDB" id="V3ZWT8"/>
<protein>
    <recommendedName>
        <fullName evidence="5">Ketoreductase domain-containing protein</fullName>
    </recommendedName>
</protein>
<dbReference type="GO" id="GO:0006629">
    <property type="term" value="P:lipid metabolic process"/>
    <property type="evidence" value="ECO:0007669"/>
    <property type="project" value="UniProtKB-ARBA"/>
</dbReference>
<evidence type="ECO:0000256" key="1">
    <source>
        <dbReference type="ARBA" id="ARBA00006484"/>
    </source>
</evidence>
<accession>V3ZWT8</accession>
<dbReference type="CTD" id="20235480"/>
<dbReference type="HOGENOM" id="CLU_010194_1_1_1"/>
<dbReference type="SMART" id="SM00822">
    <property type="entry name" value="PKS_KR"/>
    <property type="match status" value="1"/>
</dbReference>
<dbReference type="PRINTS" id="PR00080">
    <property type="entry name" value="SDRFAMILY"/>
</dbReference>
<reference evidence="6 7" key="1">
    <citation type="journal article" date="2013" name="Nature">
        <title>Insights into bilaterian evolution from three spiralian genomes.</title>
        <authorList>
            <person name="Simakov O."/>
            <person name="Marletaz F."/>
            <person name="Cho S.J."/>
            <person name="Edsinger-Gonzales E."/>
            <person name="Havlak P."/>
            <person name="Hellsten U."/>
            <person name="Kuo D.H."/>
            <person name="Larsson T."/>
            <person name="Lv J."/>
            <person name="Arendt D."/>
            <person name="Savage R."/>
            <person name="Osoegawa K."/>
            <person name="de Jong P."/>
            <person name="Grimwood J."/>
            <person name="Chapman J.A."/>
            <person name="Shapiro H."/>
            <person name="Aerts A."/>
            <person name="Otillar R.P."/>
            <person name="Terry A.Y."/>
            <person name="Boore J.L."/>
            <person name="Grigoriev I.V."/>
            <person name="Lindberg D.R."/>
            <person name="Seaver E.C."/>
            <person name="Weisblat D.A."/>
            <person name="Putnam N.H."/>
            <person name="Rokhsar D.S."/>
        </authorList>
    </citation>
    <scope>NUCLEOTIDE SEQUENCE [LARGE SCALE GENOMIC DNA]</scope>
</reference>
<dbReference type="InterPro" id="IPR020904">
    <property type="entry name" value="Sc_DH/Rdtase_CS"/>
</dbReference>
<dbReference type="OrthoDB" id="1393670at2759"/>
<dbReference type="Proteomes" id="UP000030746">
    <property type="component" value="Unassembled WGS sequence"/>
</dbReference>
<dbReference type="GeneID" id="20235480"/>
<dbReference type="PRINTS" id="PR00081">
    <property type="entry name" value="GDHRDH"/>
</dbReference>
<dbReference type="InterPro" id="IPR036291">
    <property type="entry name" value="NAD(P)-bd_dom_sf"/>
</dbReference>
<dbReference type="Gene3D" id="3.40.50.720">
    <property type="entry name" value="NAD(P)-binding Rossmann-like Domain"/>
    <property type="match status" value="1"/>
</dbReference>
<evidence type="ECO:0000259" key="5">
    <source>
        <dbReference type="SMART" id="SM00822"/>
    </source>
</evidence>
<dbReference type="OMA" id="FPQWGAY"/>
<dbReference type="SUPFAM" id="SSF51735">
    <property type="entry name" value="NAD(P)-binding Rossmann-fold domains"/>
    <property type="match status" value="1"/>
</dbReference>
<organism evidence="6 7">
    <name type="scientific">Lottia gigantea</name>
    <name type="common">Giant owl limpet</name>
    <dbReference type="NCBI Taxonomy" id="225164"/>
    <lineage>
        <taxon>Eukaryota</taxon>
        <taxon>Metazoa</taxon>
        <taxon>Spiralia</taxon>
        <taxon>Lophotrochozoa</taxon>
        <taxon>Mollusca</taxon>
        <taxon>Gastropoda</taxon>
        <taxon>Patellogastropoda</taxon>
        <taxon>Lottioidea</taxon>
        <taxon>Lottiidae</taxon>
        <taxon>Lottia</taxon>
    </lineage>
</organism>
<name>V3ZWT8_LOTGI</name>
<evidence type="ECO:0000256" key="3">
    <source>
        <dbReference type="ARBA" id="ARBA00022857"/>
    </source>
</evidence>
<dbReference type="InterPro" id="IPR051737">
    <property type="entry name" value="L-xylulose/Carbonyl_redctase"/>
</dbReference>
<dbReference type="InterPro" id="IPR002347">
    <property type="entry name" value="SDR_fam"/>
</dbReference>
<feature type="domain" description="Ketoreductase" evidence="5">
    <location>
        <begin position="8"/>
        <end position="193"/>
    </location>
</feature>
<comment type="similarity">
    <text evidence="1">Belongs to the short-chain dehydrogenases/reductases (SDR) family.</text>
</comment>
<dbReference type="RefSeq" id="XP_009062043.1">
    <property type="nucleotide sequence ID" value="XM_009063795.1"/>
</dbReference>
<dbReference type="GO" id="GO:0006006">
    <property type="term" value="P:glucose metabolic process"/>
    <property type="evidence" value="ECO:0007669"/>
    <property type="project" value="TreeGrafter"/>
</dbReference>
<dbReference type="PROSITE" id="PS00061">
    <property type="entry name" value="ADH_SHORT"/>
    <property type="match status" value="1"/>
</dbReference>
<dbReference type="STRING" id="225164.V3ZWT8"/>
<dbReference type="KEGG" id="lgi:LOTGIDRAFT_149387"/>
<evidence type="ECO:0000256" key="4">
    <source>
        <dbReference type="ARBA" id="ARBA00023002"/>
    </source>
</evidence>
<dbReference type="EMBL" id="KB202953">
    <property type="protein sequence ID" value="ESO87090.1"/>
    <property type="molecule type" value="Genomic_DNA"/>
</dbReference>
<dbReference type="PANTHER" id="PTHR44252:SF3">
    <property type="entry name" value="D-ERYTHRULOSE REDUCTASE-RELATED"/>
    <property type="match status" value="1"/>
</dbReference>
<evidence type="ECO:0000256" key="2">
    <source>
        <dbReference type="ARBA" id="ARBA00011881"/>
    </source>
</evidence>
<proteinExistence type="inferred from homology"/>
<gene>
    <name evidence="6" type="ORF">LOTGIDRAFT_149387</name>
</gene>
<keyword evidence="3" id="KW-0521">NADP</keyword>
<dbReference type="GO" id="GO:0005997">
    <property type="term" value="P:xylulose metabolic process"/>
    <property type="evidence" value="ECO:0007669"/>
    <property type="project" value="TreeGrafter"/>
</dbReference>
<evidence type="ECO:0000313" key="7">
    <source>
        <dbReference type="Proteomes" id="UP000030746"/>
    </source>
</evidence>
<comment type="subunit">
    <text evidence="2">Homotetramer.</text>
</comment>
<dbReference type="InterPro" id="IPR057326">
    <property type="entry name" value="KR_dom"/>
</dbReference>
<dbReference type="Pfam" id="PF13561">
    <property type="entry name" value="adh_short_C2"/>
    <property type="match status" value="1"/>
</dbReference>
<dbReference type="GO" id="GO:0004090">
    <property type="term" value="F:carbonyl reductase (NADPH) activity"/>
    <property type="evidence" value="ECO:0007669"/>
    <property type="project" value="TreeGrafter"/>
</dbReference>
<keyword evidence="7" id="KW-1185">Reference proteome</keyword>
<keyword evidence="4" id="KW-0560">Oxidoreductase</keyword>
<dbReference type="GO" id="GO:0050038">
    <property type="term" value="F:L-xylulose reductase (NADPH) activity"/>
    <property type="evidence" value="ECO:0007669"/>
    <property type="project" value="TreeGrafter"/>
</dbReference>